<dbReference type="Proteomes" id="UP000533476">
    <property type="component" value="Unassembled WGS sequence"/>
</dbReference>
<dbReference type="InterPro" id="IPR003731">
    <property type="entry name" value="Di-Nase_FeMo-co_biosynth"/>
</dbReference>
<gene>
    <name evidence="2" type="ORF">HIJ39_03145</name>
</gene>
<comment type="caution">
    <text evidence="2">The sequence shown here is derived from an EMBL/GenBank/DDBJ whole genome shotgun (WGS) entry which is preliminary data.</text>
</comment>
<keyword evidence="3" id="KW-1185">Reference proteome</keyword>
<evidence type="ECO:0000259" key="1">
    <source>
        <dbReference type="Pfam" id="PF02579"/>
    </source>
</evidence>
<evidence type="ECO:0000313" key="3">
    <source>
        <dbReference type="Proteomes" id="UP000533476"/>
    </source>
</evidence>
<accession>A0A7Y0L1L5</accession>
<dbReference type="SUPFAM" id="SSF53146">
    <property type="entry name" value="Nitrogenase accessory factor-like"/>
    <property type="match status" value="1"/>
</dbReference>
<feature type="domain" description="Dinitrogenase iron-molybdenum cofactor biosynthesis" evidence="1">
    <location>
        <begin position="9"/>
        <end position="107"/>
    </location>
</feature>
<dbReference type="Pfam" id="PF02579">
    <property type="entry name" value="Nitro_FeMo-Co"/>
    <property type="match status" value="1"/>
</dbReference>
<reference evidence="2 3" key="1">
    <citation type="submission" date="2020-04" db="EMBL/GenBank/DDBJ databases">
        <authorList>
            <person name="Zhang R."/>
            <person name="Schippers A."/>
        </authorList>
    </citation>
    <scope>NUCLEOTIDE SEQUENCE [LARGE SCALE GENOMIC DNA]</scope>
    <source>
        <strain evidence="2 3">DSM 109850</strain>
    </source>
</reference>
<dbReference type="Gene3D" id="3.30.420.130">
    <property type="entry name" value="Dinitrogenase iron-molybdenum cofactor biosynthesis domain"/>
    <property type="match status" value="1"/>
</dbReference>
<proteinExistence type="predicted"/>
<dbReference type="InterPro" id="IPR036105">
    <property type="entry name" value="DiNase_FeMo-co_biosyn_sf"/>
</dbReference>
<protein>
    <recommendedName>
        <fullName evidence="1">Dinitrogenase iron-molybdenum cofactor biosynthesis domain-containing protein</fullName>
    </recommendedName>
</protein>
<dbReference type="EMBL" id="JABBVZ010000006">
    <property type="protein sequence ID" value="NMP21352.1"/>
    <property type="molecule type" value="Genomic_DNA"/>
</dbReference>
<evidence type="ECO:0000313" key="2">
    <source>
        <dbReference type="EMBL" id="NMP21352.1"/>
    </source>
</evidence>
<name>A0A7Y0L1L5_9FIRM</name>
<organism evidence="2 3">
    <name type="scientific">Sulfobacillus harzensis</name>
    <dbReference type="NCBI Taxonomy" id="2729629"/>
    <lineage>
        <taxon>Bacteria</taxon>
        <taxon>Bacillati</taxon>
        <taxon>Bacillota</taxon>
        <taxon>Clostridia</taxon>
        <taxon>Eubacteriales</taxon>
        <taxon>Clostridiales Family XVII. Incertae Sedis</taxon>
        <taxon>Sulfobacillus</taxon>
    </lineage>
</organism>
<dbReference type="RefSeq" id="WP_169096604.1">
    <property type="nucleotide sequence ID" value="NZ_JABBVZ010000006.1"/>
</dbReference>
<sequence length="108" mass="11916">MVICISIQGGQVGGGWGRAHDVAVVEVAENGEIQRWEEYNVRWDELHDQGGEGSHHARIAKFLMDHGVQRVITGHMGPGMQHMLDKMNISVVVDVSGNVRDIAAQYAR</sequence>
<dbReference type="AlphaFoldDB" id="A0A7Y0L1L5"/>